<protein>
    <recommendedName>
        <fullName evidence="3">4Fe-4S ferredoxin-type domain-containing protein</fullName>
    </recommendedName>
</protein>
<reference evidence="1 2" key="1">
    <citation type="submission" date="2016-11" db="EMBL/GenBank/DDBJ databases">
        <authorList>
            <person name="Jaros S."/>
            <person name="Januszkiewicz K."/>
            <person name="Wedrychowicz H."/>
        </authorList>
    </citation>
    <scope>NUCLEOTIDE SEQUENCE [LARGE SCALE GENOMIC DNA]</scope>
    <source>
        <strain evidence="1 2">DSM 17477</strain>
    </source>
</reference>
<accession>A0A1M6M087</accession>
<name>A0A1M6M087_9FIRM</name>
<dbReference type="AlphaFoldDB" id="A0A1M6M087"/>
<sequence length="94" mass="10798">MEILKGCVGCRVCELLCSYNKFKKFQPSKAAIKIHNLADGFGVELFTEEALNGRFVCEFCEDKPCIKYCIELKAKNPLRDLLSVEEKKYKLKND</sequence>
<dbReference type="Proteomes" id="UP000184052">
    <property type="component" value="Unassembled WGS sequence"/>
</dbReference>
<evidence type="ECO:0000313" key="2">
    <source>
        <dbReference type="Proteomes" id="UP000184052"/>
    </source>
</evidence>
<dbReference type="SUPFAM" id="SSF54862">
    <property type="entry name" value="4Fe-4S ferredoxins"/>
    <property type="match status" value="1"/>
</dbReference>
<evidence type="ECO:0000313" key="1">
    <source>
        <dbReference type="EMBL" id="SHJ76818.1"/>
    </source>
</evidence>
<dbReference type="STRING" id="1121476.SAMN02745751_03315"/>
<gene>
    <name evidence="1" type="ORF">SAMN02745751_03315</name>
</gene>
<dbReference type="RefSeq" id="WP_073050675.1">
    <property type="nucleotide sequence ID" value="NZ_FQZL01000036.1"/>
</dbReference>
<dbReference type="OrthoDB" id="9810688at2"/>
<proteinExistence type="predicted"/>
<dbReference type="EMBL" id="FQZL01000036">
    <property type="protein sequence ID" value="SHJ76818.1"/>
    <property type="molecule type" value="Genomic_DNA"/>
</dbReference>
<keyword evidence="2" id="KW-1185">Reference proteome</keyword>
<organism evidence="1 2">
    <name type="scientific">Dethiosulfatibacter aminovorans DSM 17477</name>
    <dbReference type="NCBI Taxonomy" id="1121476"/>
    <lineage>
        <taxon>Bacteria</taxon>
        <taxon>Bacillati</taxon>
        <taxon>Bacillota</taxon>
        <taxon>Tissierellia</taxon>
        <taxon>Dethiosulfatibacter</taxon>
    </lineage>
</organism>
<evidence type="ECO:0008006" key="3">
    <source>
        <dbReference type="Google" id="ProtNLM"/>
    </source>
</evidence>